<dbReference type="AlphaFoldDB" id="A0A5K1EEA0"/>
<gene>
    <name evidence="1" type="ORF">NYM_LOCUS22414</name>
</gene>
<organism evidence="1">
    <name type="scientific">Nymphaea colorata</name>
    <name type="common">pocket water lily</name>
    <dbReference type="NCBI Taxonomy" id="210225"/>
    <lineage>
        <taxon>Eukaryota</taxon>
        <taxon>Viridiplantae</taxon>
        <taxon>Streptophyta</taxon>
        <taxon>Embryophyta</taxon>
        <taxon>Tracheophyta</taxon>
        <taxon>Spermatophyta</taxon>
        <taxon>Magnoliopsida</taxon>
        <taxon>Nymphaeales</taxon>
        <taxon>Nymphaeaceae</taxon>
        <taxon>Nymphaea</taxon>
    </lineage>
</organism>
<evidence type="ECO:0000313" key="1">
    <source>
        <dbReference type="EMBL" id="VVW49770.1"/>
    </source>
</evidence>
<name>A0A5K1EEA0_9MAGN</name>
<accession>A0A5K1EEA0</accession>
<protein>
    <recommendedName>
        <fullName evidence="2">C2H2-type domain-containing protein</fullName>
    </recommendedName>
</protein>
<sequence>MEATHQQVCIKTGVPKLSSLSMDAIHDEAAVISSTTKMYECKKCHHQFRSFQALSGHSSRCKDVGGRAVEKHPVMVGRHECSICRRCFPTRQTGWTYDLA</sequence>
<reference evidence="1" key="1">
    <citation type="submission" date="2019-09" db="EMBL/GenBank/DDBJ databases">
        <authorList>
            <person name="Zhang L."/>
        </authorList>
    </citation>
    <scope>NUCLEOTIDE SEQUENCE</scope>
</reference>
<evidence type="ECO:0008006" key="2">
    <source>
        <dbReference type="Google" id="ProtNLM"/>
    </source>
</evidence>
<dbReference type="EMBL" id="LR721784">
    <property type="protein sequence ID" value="VVW49770.1"/>
    <property type="molecule type" value="Genomic_DNA"/>
</dbReference>
<dbReference type="Gramene" id="NC6G0258690.1">
    <property type="protein sequence ID" value="NC6G0258690.1:cds"/>
    <property type="gene ID" value="NC6G0258690"/>
</dbReference>
<proteinExistence type="predicted"/>